<name>W4HCQ8_APHAT</name>
<feature type="compositionally biased region" description="Polar residues" evidence="1">
    <location>
        <begin position="18"/>
        <end position="28"/>
    </location>
</feature>
<dbReference type="OrthoDB" id="78521at2759"/>
<protein>
    <submittedName>
        <fullName evidence="2">Uncharacterized protein</fullName>
    </submittedName>
</protein>
<dbReference type="VEuPathDB" id="FungiDB:H257_00885"/>
<dbReference type="AlphaFoldDB" id="W4HCQ8"/>
<sequence length="307" mass="32900">MQPLLSAQGERATLQLHEMSTPNASKSKGQAYTRQVHTKPSHLASPQPILVASTMYKMEAPPSFLKHTNQTPGHIDTPAHTASHPLPKEEYSHKYHAGPAGDAPSPFSFVGATLPIVNRVDCAGDGKGCSKGGARKATPRNAATSGNVAHFRLTDQPRTPATVAILHMTKPSILNAPTTVHRPTRKGRGDDANQFNSIVQGGRPPSRAIPSQSTSIPLSPTGHKTPTRTTRGLEPSNQDDTAFSATMQRKSSMSDIEIVDLGDFSSKVVFRTKQGDSGGGWRGDIEVAAFQADFGSWADMDDSRVEY</sequence>
<evidence type="ECO:0000256" key="1">
    <source>
        <dbReference type="SAM" id="MobiDB-lite"/>
    </source>
</evidence>
<dbReference type="RefSeq" id="XP_009822102.1">
    <property type="nucleotide sequence ID" value="XM_009823800.1"/>
</dbReference>
<feature type="region of interest" description="Disordered" evidence="1">
    <location>
        <begin position="176"/>
        <end position="240"/>
    </location>
</feature>
<reference evidence="3 4" key="2">
    <citation type="submission" date="2019-06" db="EMBL/GenBank/DDBJ databases">
        <title>Genomics analysis of Aphanomyces spp. identifies a new class of oomycete effector associated with host adaptation.</title>
        <authorList>
            <person name="Gaulin E."/>
        </authorList>
    </citation>
    <scope>NUCLEOTIDE SEQUENCE [LARGE SCALE GENOMIC DNA]</scope>
    <source>
        <strain evidence="3 4">E</strain>
    </source>
</reference>
<evidence type="ECO:0000313" key="3">
    <source>
        <dbReference type="EMBL" id="KAF0753844.1"/>
    </source>
</evidence>
<proteinExistence type="predicted"/>
<evidence type="ECO:0000313" key="4">
    <source>
        <dbReference type="Proteomes" id="UP000469452"/>
    </source>
</evidence>
<gene>
    <name evidence="3" type="ORF">AaE_005558</name>
    <name evidence="2" type="ORF">H257_00885</name>
</gene>
<organism evidence="2">
    <name type="scientific">Aphanomyces astaci</name>
    <name type="common">Crayfish plague agent</name>
    <dbReference type="NCBI Taxonomy" id="112090"/>
    <lineage>
        <taxon>Eukaryota</taxon>
        <taxon>Sar</taxon>
        <taxon>Stramenopiles</taxon>
        <taxon>Oomycota</taxon>
        <taxon>Saprolegniomycetes</taxon>
        <taxon>Saprolegniales</taxon>
        <taxon>Verrucalvaceae</taxon>
        <taxon>Aphanomyces</taxon>
    </lineage>
</organism>
<feature type="compositionally biased region" description="Polar residues" evidence="1">
    <location>
        <begin position="209"/>
        <end position="240"/>
    </location>
</feature>
<feature type="region of interest" description="Disordered" evidence="1">
    <location>
        <begin position="1"/>
        <end position="28"/>
    </location>
</feature>
<evidence type="ECO:0000313" key="2">
    <source>
        <dbReference type="EMBL" id="ETV89702.1"/>
    </source>
</evidence>
<dbReference type="EMBL" id="KI913114">
    <property type="protein sequence ID" value="ETV89702.1"/>
    <property type="molecule type" value="Genomic_DNA"/>
</dbReference>
<dbReference type="EMBL" id="VJMI01011061">
    <property type="protein sequence ID" value="KAF0753844.1"/>
    <property type="molecule type" value="Genomic_DNA"/>
</dbReference>
<accession>W4HCQ8</accession>
<dbReference type="Proteomes" id="UP000469452">
    <property type="component" value="Unassembled WGS sequence"/>
</dbReference>
<dbReference type="GeneID" id="20802881"/>
<reference evidence="2" key="1">
    <citation type="submission" date="2013-12" db="EMBL/GenBank/DDBJ databases">
        <title>The Genome Sequence of Aphanomyces astaci APO3.</title>
        <authorList>
            <consortium name="The Broad Institute Genomics Platform"/>
            <person name="Russ C."/>
            <person name="Tyler B."/>
            <person name="van West P."/>
            <person name="Dieguez-Uribeondo J."/>
            <person name="Young S.K."/>
            <person name="Zeng Q."/>
            <person name="Gargeya S."/>
            <person name="Fitzgerald M."/>
            <person name="Abouelleil A."/>
            <person name="Alvarado L."/>
            <person name="Chapman S.B."/>
            <person name="Gainer-Dewar J."/>
            <person name="Goldberg J."/>
            <person name="Griggs A."/>
            <person name="Gujja S."/>
            <person name="Hansen M."/>
            <person name="Howarth C."/>
            <person name="Imamovic A."/>
            <person name="Ireland A."/>
            <person name="Larimer J."/>
            <person name="McCowan C."/>
            <person name="Murphy C."/>
            <person name="Pearson M."/>
            <person name="Poon T.W."/>
            <person name="Priest M."/>
            <person name="Roberts A."/>
            <person name="Saif S."/>
            <person name="Shea T."/>
            <person name="Sykes S."/>
            <person name="Wortman J."/>
            <person name="Nusbaum C."/>
            <person name="Birren B."/>
        </authorList>
    </citation>
    <scope>NUCLEOTIDE SEQUENCE [LARGE SCALE GENOMIC DNA]</scope>
    <source>
        <strain evidence="2">APO3</strain>
    </source>
</reference>